<comment type="caution">
    <text evidence="7">The sequence shown here is derived from an EMBL/GenBank/DDBJ whole genome shotgun (WGS) entry which is preliminary data.</text>
</comment>
<gene>
    <name evidence="7" type="ORF">EI16_06095</name>
</gene>
<evidence type="ECO:0000256" key="5">
    <source>
        <dbReference type="ARBA" id="ARBA00023136"/>
    </source>
</evidence>
<dbReference type="Proteomes" id="UP000027341">
    <property type="component" value="Unassembled WGS sequence"/>
</dbReference>
<keyword evidence="5" id="KW-0472">Membrane</keyword>
<evidence type="ECO:0000256" key="3">
    <source>
        <dbReference type="ARBA" id="ARBA00022519"/>
    </source>
</evidence>
<evidence type="ECO:0000256" key="4">
    <source>
        <dbReference type="ARBA" id="ARBA00022679"/>
    </source>
</evidence>
<dbReference type="PANTHER" id="PTHR30606:SF10">
    <property type="entry name" value="PHOSPHATIDYLINOSITOL MANNOSIDE ACYLTRANSFERASE"/>
    <property type="match status" value="1"/>
</dbReference>
<keyword evidence="3" id="KW-0997">Cell inner membrane</keyword>
<name>A0A066ZUB0_HYDMR</name>
<dbReference type="GO" id="GO:0016746">
    <property type="term" value="F:acyltransferase activity"/>
    <property type="evidence" value="ECO:0007669"/>
    <property type="project" value="UniProtKB-KW"/>
</dbReference>
<protein>
    <submittedName>
        <fullName evidence="7">Lipid A biosynthesis acyltransferase</fullName>
    </submittedName>
</protein>
<keyword evidence="2" id="KW-1003">Cell membrane</keyword>
<reference evidence="7 8" key="1">
    <citation type="submission" date="2014-04" db="EMBL/GenBank/DDBJ databases">
        <title>Draft genome sequence of Hydrogenovibrio marinus MH-110, a model organism for aerobic H2 metabolism.</title>
        <authorList>
            <person name="Cha H.J."/>
            <person name="Jo B.H."/>
            <person name="Hwang B.H."/>
        </authorList>
    </citation>
    <scope>NUCLEOTIDE SEQUENCE [LARGE SCALE GENOMIC DNA]</scope>
    <source>
        <strain evidence="7 8">MH-110</strain>
    </source>
</reference>
<evidence type="ECO:0000256" key="2">
    <source>
        <dbReference type="ARBA" id="ARBA00022475"/>
    </source>
</evidence>
<keyword evidence="8" id="KW-1185">Reference proteome</keyword>
<dbReference type="GO" id="GO:0009247">
    <property type="term" value="P:glycolipid biosynthetic process"/>
    <property type="evidence" value="ECO:0007669"/>
    <property type="project" value="UniProtKB-ARBA"/>
</dbReference>
<comment type="subcellular location">
    <subcellularLocation>
        <location evidence="1">Cell inner membrane</location>
    </subcellularLocation>
</comment>
<sequence length="300" mass="33600">MDWKGRVFIGLLKFFSWFSFPVNHRLGSAIGYLLWWLPESISGAKRVTRINLQTAYPKLSSEEIQSLVKLHMMQLGKTATELGPLWLWDKNRILSLIKSVSGQEELDRAFAQHKGVIVICPHLGSWEIVGLYLSERYETTNLYEPPNIPSLESFIVEVRGRAGAKLAPTDRSGVMKLIKALKNNGVTGILPDQDPGEVGGVYAPFFGHPARTMTLLSKLAAKTGCELVYMSAERLPNGEGFHIHILPADREAIAAEDELAATAALNKGIEQLIETVSTTQYHWNYKRYRHPPQGVNDIYK</sequence>
<evidence type="ECO:0000313" key="7">
    <source>
        <dbReference type="EMBL" id="KDN95864.1"/>
    </source>
</evidence>
<keyword evidence="6 7" id="KW-0012">Acyltransferase</keyword>
<evidence type="ECO:0000256" key="6">
    <source>
        <dbReference type="ARBA" id="ARBA00023315"/>
    </source>
</evidence>
<dbReference type="PIRSF" id="PIRSF026649">
    <property type="entry name" value="MsbB"/>
    <property type="match status" value="1"/>
</dbReference>
<accession>A0A066ZUB0</accession>
<dbReference type="STRING" id="28885.EI16_06095"/>
<dbReference type="EMBL" id="JMIU01000001">
    <property type="protein sequence ID" value="KDN95864.1"/>
    <property type="molecule type" value="Genomic_DNA"/>
</dbReference>
<proteinExistence type="predicted"/>
<evidence type="ECO:0000256" key="1">
    <source>
        <dbReference type="ARBA" id="ARBA00004533"/>
    </source>
</evidence>
<dbReference type="PANTHER" id="PTHR30606">
    <property type="entry name" value="LIPID A BIOSYNTHESIS LAUROYL ACYLTRANSFERASE"/>
    <property type="match status" value="1"/>
</dbReference>
<organism evidence="7 8">
    <name type="scientific">Hydrogenovibrio marinus</name>
    <dbReference type="NCBI Taxonomy" id="28885"/>
    <lineage>
        <taxon>Bacteria</taxon>
        <taxon>Pseudomonadati</taxon>
        <taxon>Pseudomonadota</taxon>
        <taxon>Gammaproteobacteria</taxon>
        <taxon>Thiotrichales</taxon>
        <taxon>Piscirickettsiaceae</taxon>
        <taxon>Hydrogenovibrio</taxon>
    </lineage>
</organism>
<keyword evidence="4 7" id="KW-0808">Transferase</keyword>
<dbReference type="CDD" id="cd07984">
    <property type="entry name" value="LPLAT_LABLAT-like"/>
    <property type="match status" value="1"/>
</dbReference>
<dbReference type="AlphaFoldDB" id="A0A066ZUB0"/>
<dbReference type="InterPro" id="IPR004960">
    <property type="entry name" value="LipA_acyltrans"/>
</dbReference>
<evidence type="ECO:0000313" key="8">
    <source>
        <dbReference type="Proteomes" id="UP000027341"/>
    </source>
</evidence>
<dbReference type="Pfam" id="PF03279">
    <property type="entry name" value="Lip_A_acyltrans"/>
    <property type="match status" value="1"/>
</dbReference>
<dbReference type="GO" id="GO:0005886">
    <property type="term" value="C:plasma membrane"/>
    <property type="evidence" value="ECO:0007669"/>
    <property type="project" value="UniProtKB-SubCell"/>
</dbReference>